<keyword evidence="4" id="KW-0325">Glycoprotein</keyword>
<organism evidence="8 9">
    <name type="scientific">Gekko japonicus</name>
    <name type="common">Schlegel's Japanese gecko</name>
    <dbReference type="NCBI Taxonomy" id="146911"/>
    <lineage>
        <taxon>Eukaryota</taxon>
        <taxon>Metazoa</taxon>
        <taxon>Chordata</taxon>
        <taxon>Craniata</taxon>
        <taxon>Vertebrata</taxon>
        <taxon>Euteleostomi</taxon>
        <taxon>Lepidosauria</taxon>
        <taxon>Squamata</taxon>
        <taxon>Bifurcata</taxon>
        <taxon>Gekkota</taxon>
        <taxon>Gekkonidae</taxon>
        <taxon>Gekkoninae</taxon>
        <taxon>Gekko</taxon>
    </lineage>
</organism>
<evidence type="ECO:0000256" key="1">
    <source>
        <dbReference type="ARBA" id="ARBA00004370"/>
    </source>
</evidence>
<evidence type="ECO:0000256" key="2">
    <source>
        <dbReference type="ARBA" id="ARBA00023136"/>
    </source>
</evidence>
<evidence type="ECO:0000256" key="5">
    <source>
        <dbReference type="PROSITE-ProRule" id="PRU00352"/>
    </source>
</evidence>
<dbReference type="PANTHER" id="PTHR11036:SF72">
    <property type="entry name" value="SEMAPHORIN-4F"/>
    <property type="match status" value="1"/>
</dbReference>
<dbReference type="SUPFAM" id="SSF103575">
    <property type="entry name" value="Plexin repeat"/>
    <property type="match status" value="1"/>
</dbReference>
<dbReference type="InterPro" id="IPR016201">
    <property type="entry name" value="PSI"/>
</dbReference>
<dbReference type="Gene3D" id="2.130.10.10">
    <property type="entry name" value="YVTN repeat-like/Quinoprotein amine dehydrogenase"/>
    <property type="match status" value="2"/>
</dbReference>
<gene>
    <name evidence="9" type="primary">LOC107124045</name>
</gene>
<proteinExistence type="predicted"/>
<dbReference type="Gene3D" id="3.30.1680.10">
    <property type="entry name" value="ligand-binding face of the semaphorins, domain 2"/>
    <property type="match status" value="1"/>
</dbReference>
<keyword evidence="2" id="KW-0472">Membrane</keyword>
<sequence>MVQRFSHKTASNYSVFLVDPASRALYVGAKDAIFALPLDGISHRSRMVPWTVLQNPRNSCKMKGKKEAECHNFVRILEFANRTHLFVCGTFAFDPQCGFIKASDFRSVESPESGRGKCPFEPLQPSTAVMADPEFVASAFVRESRDGDDDKVYFFFTETAREYDFYEKVKVARVARVCKGDLGGQKTLQKKWTTFLKTRLVCSDPETGTVFNLLRDMVALPSTNGTGTVFYGVFAAQRSEGTGSAVCAYSLESVRRAMDGHFKEFKRDCDKRGQDEVPHPRPGACVTSSMKQAGFGSSLALPDRVLTFVRDHPLMDQPAYPLENRPVFVKPDARYRRLAVHRARALSGQEHDVLYLGTEDGHLHKAVKTDHEASLVEDLMLFAEHRPVRNLLILTQREAEAVLPNGCPGCRPQAHGARGGLTLPSPQNWLYVASDGEVTQIGTSNCAQYGTCPDCLLARDPACAWSKELGACRDHHGHTGLIQDLTGAKVLLLCPPEKEEAPPRVEVCRGQTSGGSPAPPPLFLALSHWSALRQAPLLPADPSSVISGAGLPRTGSQGECRRPRDLPRHVEGAAWRREGGALKRHPLTSLRTSPSPGKPLGASGQ</sequence>
<reference evidence="9" key="1">
    <citation type="submission" date="2025-08" db="UniProtKB">
        <authorList>
            <consortium name="RefSeq"/>
        </authorList>
    </citation>
    <scope>IDENTIFICATION</scope>
</reference>
<dbReference type="SMART" id="SM00423">
    <property type="entry name" value="PSI"/>
    <property type="match status" value="1"/>
</dbReference>
<name>A0ABM1LAC8_GEKJA</name>
<dbReference type="Proteomes" id="UP000694871">
    <property type="component" value="Unplaced"/>
</dbReference>
<dbReference type="GeneID" id="107124045"/>
<dbReference type="InterPro" id="IPR036352">
    <property type="entry name" value="Semap_dom_sf"/>
</dbReference>
<evidence type="ECO:0000256" key="6">
    <source>
        <dbReference type="SAM" id="MobiDB-lite"/>
    </source>
</evidence>
<evidence type="ECO:0000259" key="7">
    <source>
        <dbReference type="PROSITE" id="PS51004"/>
    </source>
</evidence>
<dbReference type="Pfam" id="PF01437">
    <property type="entry name" value="PSI"/>
    <property type="match status" value="1"/>
</dbReference>
<accession>A0ABM1LAC8</accession>
<evidence type="ECO:0000313" key="8">
    <source>
        <dbReference type="Proteomes" id="UP000694871"/>
    </source>
</evidence>
<dbReference type="SMART" id="SM00630">
    <property type="entry name" value="Sema"/>
    <property type="match status" value="1"/>
</dbReference>
<dbReference type="InterPro" id="IPR002165">
    <property type="entry name" value="Plexin_repeat"/>
</dbReference>
<dbReference type="PROSITE" id="PS51004">
    <property type="entry name" value="SEMA"/>
    <property type="match status" value="1"/>
</dbReference>
<evidence type="ECO:0000313" key="9">
    <source>
        <dbReference type="RefSeq" id="XP_015282915.1"/>
    </source>
</evidence>
<dbReference type="InterPro" id="IPR015943">
    <property type="entry name" value="WD40/YVTN_repeat-like_dom_sf"/>
</dbReference>
<keyword evidence="3" id="KW-1015">Disulfide bond</keyword>
<dbReference type="InterPro" id="IPR001627">
    <property type="entry name" value="Semap_dom"/>
</dbReference>
<feature type="region of interest" description="Disordered" evidence="6">
    <location>
        <begin position="541"/>
        <end position="605"/>
    </location>
</feature>
<dbReference type="Pfam" id="PF01403">
    <property type="entry name" value="Sema"/>
    <property type="match status" value="1"/>
</dbReference>
<comment type="caution">
    <text evidence="5">Lacks conserved residue(s) required for the propagation of feature annotation.</text>
</comment>
<keyword evidence="8" id="KW-1185">Reference proteome</keyword>
<evidence type="ECO:0000256" key="4">
    <source>
        <dbReference type="ARBA" id="ARBA00023180"/>
    </source>
</evidence>
<comment type="subcellular location">
    <subcellularLocation>
        <location evidence="1">Membrane</location>
    </subcellularLocation>
</comment>
<protein>
    <submittedName>
        <fullName evidence="9">Semaphorin-4F-like</fullName>
    </submittedName>
</protein>
<dbReference type="PANTHER" id="PTHR11036">
    <property type="entry name" value="SEMAPHORIN"/>
    <property type="match status" value="1"/>
</dbReference>
<feature type="compositionally biased region" description="Basic and acidic residues" evidence="6">
    <location>
        <begin position="559"/>
        <end position="581"/>
    </location>
</feature>
<evidence type="ECO:0000256" key="3">
    <source>
        <dbReference type="ARBA" id="ARBA00023157"/>
    </source>
</evidence>
<dbReference type="SUPFAM" id="SSF101912">
    <property type="entry name" value="Sema domain"/>
    <property type="match status" value="1"/>
</dbReference>
<dbReference type="RefSeq" id="XP_015282915.1">
    <property type="nucleotide sequence ID" value="XM_015427429.1"/>
</dbReference>
<feature type="domain" description="Sema" evidence="7">
    <location>
        <begin position="1"/>
        <end position="443"/>
    </location>
</feature>
<dbReference type="InterPro" id="IPR027231">
    <property type="entry name" value="Semaphorin"/>
</dbReference>